<evidence type="ECO:0000313" key="2">
    <source>
        <dbReference type="Proteomes" id="UP000824881"/>
    </source>
</evidence>
<name>A0ACB7J371_PLECO</name>
<evidence type="ECO:0000313" key="1">
    <source>
        <dbReference type="EMBL" id="KAG9223641.1"/>
    </source>
</evidence>
<gene>
    <name evidence="1" type="ORF">CCMSSC00406_0008524</name>
</gene>
<reference evidence="1 2" key="1">
    <citation type="journal article" date="2021" name="Appl. Environ. Microbiol.">
        <title>Genetic linkage and physical mapping for an oyster mushroom Pleurotus cornucopiae and QTL analysis for the trait cap color.</title>
        <authorList>
            <person name="Zhang Y."/>
            <person name="Gao W."/>
            <person name="Sonnenberg A."/>
            <person name="Chen Q."/>
            <person name="Zhang J."/>
            <person name="Huang C."/>
        </authorList>
    </citation>
    <scope>NUCLEOTIDE SEQUENCE [LARGE SCALE GENOMIC DNA]</scope>
    <source>
        <strain evidence="1">CCMSSC00406</strain>
    </source>
</reference>
<proteinExistence type="predicted"/>
<organism evidence="1 2">
    <name type="scientific">Pleurotus cornucopiae</name>
    <name type="common">Cornucopia mushroom</name>
    <dbReference type="NCBI Taxonomy" id="5321"/>
    <lineage>
        <taxon>Eukaryota</taxon>
        <taxon>Fungi</taxon>
        <taxon>Dikarya</taxon>
        <taxon>Basidiomycota</taxon>
        <taxon>Agaricomycotina</taxon>
        <taxon>Agaricomycetes</taxon>
        <taxon>Agaricomycetidae</taxon>
        <taxon>Agaricales</taxon>
        <taxon>Pleurotineae</taxon>
        <taxon>Pleurotaceae</taxon>
        <taxon>Pleurotus</taxon>
    </lineage>
</organism>
<sequence>MVRLELNSTRGLQGQSRLAGRRMELGSVEQVEPAPNRSRKRINVEQVAITSNPATYDLKGYYNGSWVSGNSTETTLGALRITGHTPYLSGAPNQSYEYNVNALPWDEHLTREAMSQVADSPTPEAPHNTLASD</sequence>
<keyword evidence="2" id="KW-1185">Reference proteome</keyword>
<protein>
    <submittedName>
        <fullName evidence="1">Uncharacterized protein</fullName>
    </submittedName>
</protein>
<comment type="caution">
    <text evidence="1">The sequence shown here is derived from an EMBL/GenBank/DDBJ whole genome shotgun (WGS) entry which is preliminary data.</text>
</comment>
<dbReference type="EMBL" id="WQMT02000004">
    <property type="protein sequence ID" value="KAG9223641.1"/>
    <property type="molecule type" value="Genomic_DNA"/>
</dbReference>
<accession>A0ACB7J371</accession>
<dbReference type="Proteomes" id="UP000824881">
    <property type="component" value="Unassembled WGS sequence"/>
</dbReference>